<dbReference type="EMBL" id="AP024488">
    <property type="protein sequence ID" value="BCS96166.1"/>
    <property type="molecule type" value="Genomic_DNA"/>
</dbReference>
<dbReference type="CDD" id="cd07984">
    <property type="entry name" value="LPLAT_LABLAT-like"/>
    <property type="match status" value="1"/>
</dbReference>
<evidence type="ECO:0000256" key="4">
    <source>
        <dbReference type="ARBA" id="ARBA00022679"/>
    </source>
</evidence>
<dbReference type="Proteomes" id="UP001320148">
    <property type="component" value="Chromosome"/>
</dbReference>
<feature type="transmembrane region" description="Helical" evidence="7">
    <location>
        <begin position="12"/>
        <end position="28"/>
    </location>
</feature>
<evidence type="ECO:0000313" key="8">
    <source>
        <dbReference type="EMBL" id="BCS96166.1"/>
    </source>
</evidence>
<dbReference type="PANTHER" id="PTHR30606:SF10">
    <property type="entry name" value="PHOSPHATIDYLINOSITOL MANNOSIDE ACYLTRANSFERASE"/>
    <property type="match status" value="1"/>
</dbReference>
<dbReference type="PANTHER" id="PTHR30606">
    <property type="entry name" value="LIPID A BIOSYNTHESIS LAUROYL ACYLTRANSFERASE"/>
    <property type="match status" value="1"/>
</dbReference>
<keyword evidence="7" id="KW-1133">Transmembrane helix</keyword>
<reference evidence="8 9" key="1">
    <citation type="submission" date="2021-02" db="EMBL/GenBank/DDBJ databases">
        <title>Complete genome of Desulfoluna sp. strain ASN36.</title>
        <authorList>
            <person name="Takahashi A."/>
            <person name="Kojima H."/>
            <person name="Fukui M."/>
        </authorList>
    </citation>
    <scope>NUCLEOTIDE SEQUENCE [LARGE SCALE GENOMIC DNA]</scope>
    <source>
        <strain evidence="8 9">ASN36</strain>
    </source>
</reference>
<evidence type="ECO:0000256" key="7">
    <source>
        <dbReference type="SAM" id="Phobius"/>
    </source>
</evidence>
<dbReference type="PIRSF" id="PIRSF026649">
    <property type="entry name" value="MsbB"/>
    <property type="match status" value="1"/>
</dbReference>
<name>A0ABM7PF46_9BACT</name>
<keyword evidence="3" id="KW-0997">Cell inner membrane</keyword>
<evidence type="ECO:0000256" key="3">
    <source>
        <dbReference type="ARBA" id="ARBA00022519"/>
    </source>
</evidence>
<keyword evidence="2" id="KW-1003">Cell membrane</keyword>
<evidence type="ECO:0000313" key="9">
    <source>
        <dbReference type="Proteomes" id="UP001320148"/>
    </source>
</evidence>
<comment type="subcellular location">
    <subcellularLocation>
        <location evidence="1">Cell inner membrane</location>
    </subcellularLocation>
</comment>
<keyword evidence="9" id="KW-1185">Reference proteome</keyword>
<keyword evidence="6 8" id="KW-0012">Acyltransferase</keyword>
<keyword evidence="5 7" id="KW-0472">Membrane</keyword>
<dbReference type="Pfam" id="PF03279">
    <property type="entry name" value="Lip_A_acyltrans"/>
    <property type="match status" value="1"/>
</dbReference>
<dbReference type="RefSeq" id="WP_236892522.1">
    <property type="nucleotide sequence ID" value="NZ_AP024488.1"/>
</dbReference>
<evidence type="ECO:0000256" key="5">
    <source>
        <dbReference type="ARBA" id="ARBA00023136"/>
    </source>
</evidence>
<evidence type="ECO:0000256" key="1">
    <source>
        <dbReference type="ARBA" id="ARBA00004533"/>
    </source>
</evidence>
<gene>
    <name evidence="8" type="ORF">DSLASN_17980</name>
</gene>
<keyword evidence="4" id="KW-0808">Transferase</keyword>
<evidence type="ECO:0000256" key="6">
    <source>
        <dbReference type="ARBA" id="ARBA00023315"/>
    </source>
</evidence>
<accession>A0ABM7PF46</accession>
<proteinExistence type="predicted"/>
<protein>
    <submittedName>
        <fullName evidence="8">Lipid A biosynthesis lauroyl acyltransferase</fullName>
    </submittedName>
</protein>
<keyword evidence="7" id="KW-0812">Transmembrane</keyword>
<dbReference type="InterPro" id="IPR004960">
    <property type="entry name" value="LipA_acyltrans"/>
</dbReference>
<dbReference type="GO" id="GO:0016746">
    <property type="term" value="F:acyltransferase activity"/>
    <property type="evidence" value="ECO:0007669"/>
    <property type="project" value="UniProtKB-KW"/>
</dbReference>
<organism evidence="8 9">
    <name type="scientific">Desulfoluna limicola</name>
    <dbReference type="NCBI Taxonomy" id="2810562"/>
    <lineage>
        <taxon>Bacteria</taxon>
        <taxon>Pseudomonadati</taxon>
        <taxon>Thermodesulfobacteriota</taxon>
        <taxon>Desulfobacteria</taxon>
        <taxon>Desulfobacterales</taxon>
        <taxon>Desulfolunaceae</taxon>
        <taxon>Desulfoluna</taxon>
    </lineage>
</organism>
<evidence type="ECO:0000256" key="2">
    <source>
        <dbReference type="ARBA" id="ARBA00022475"/>
    </source>
</evidence>
<sequence>MSKRFRKKIKNDIIYYAILSLISLLRALNRRASILLMRGVGRLAWHLAIHERKKSVRHLTWAFGDELSKEEIKTLSKGVFDNLAVCVADAVRLPNLVRQGLDRIVTVENFHHLTDAVAKGNGVFLQTGHFSNWELMGTWLVEKGIPLRVIAKRSYDPRLDKIIVGYRNKAGYSNTARGNALQAIVNGLKEGCVYGMLFDLDTKVKGVFVDFFGKPAHTAVIPAMLAVQCDAPIVPVFIRLNDDYTYTIECQAPLSLQRTEEPQVDALVNTQRCSDVYESMIRRYPTHWIWMHSRWKKQPPKAV</sequence>